<keyword evidence="25" id="KW-1185">Reference proteome</keyword>
<evidence type="ECO:0000256" key="13">
    <source>
        <dbReference type="ARBA" id="ARBA00023004"/>
    </source>
</evidence>
<evidence type="ECO:0000256" key="16">
    <source>
        <dbReference type="ARBA" id="ARBA00023324"/>
    </source>
</evidence>
<dbReference type="PANTHER" id="PTHR31235">
    <property type="entry name" value="PEROXIDASE 25-RELATED"/>
    <property type="match status" value="1"/>
</dbReference>
<feature type="binding site" evidence="19">
    <location>
        <position position="72"/>
    </location>
    <ligand>
        <name>Ca(2+)</name>
        <dbReference type="ChEBI" id="CHEBI:29108"/>
        <label>1</label>
    </ligand>
</feature>
<keyword evidence="8 22" id="KW-0349">Heme</keyword>
<dbReference type="Gene3D" id="1.10.520.10">
    <property type="match status" value="1"/>
</dbReference>
<dbReference type="GO" id="GO:0140825">
    <property type="term" value="F:lactoperoxidase activity"/>
    <property type="evidence" value="ECO:0007669"/>
    <property type="project" value="UniProtKB-EC"/>
</dbReference>
<dbReference type="InterPro" id="IPR019793">
    <property type="entry name" value="Peroxidases_heam-ligand_BS"/>
</dbReference>
<evidence type="ECO:0000256" key="2">
    <source>
        <dbReference type="ARBA" id="ARBA00002322"/>
    </source>
</evidence>
<proteinExistence type="inferred from homology"/>
<keyword evidence="12 22" id="KW-0560">Oxidoreductase</keyword>
<dbReference type="PRINTS" id="PR00458">
    <property type="entry name" value="PEROXIDASE"/>
</dbReference>
<keyword evidence="16 22" id="KW-0376">Hydrogen peroxide</keyword>
<evidence type="ECO:0000256" key="10">
    <source>
        <dbReference type="ARBA" id="ARBA00022729"/>
    </source>
</evidence>
<evidence type="ECO:0000256" key="19">
    <source>
        <dbReference type="PIRSR" id="PIRSR600823-3"/>
    </source>
</evidence>
<feature type="binding site" evidence="19">
    <location>
        <position position="89"/>
    </location>
    <ligand>
        <name>Ca(2+)</name>
        <dbReference type="ChEBI" id="CHEBI:29108"/>
        <label>1</label>
    </ligand>
</feature>
<feature type="active site" description="Proton acceptor" evidence="17">
    <location>
        <position position="66"/>
    </location>
</feature>
<sequence length="325" mass="34973">MNGSFLIFLVSLSVFGLFGACTGGSLKMNFYDNSCPNAEKIVKNITQTLTAADPDVAADLLRLHYHDCFVRGCDASILLDTAAGSDPSEKQARPNLSLAGFDVIDTIKSEVEKSCPGVVSCADILALSARDAVSFQFNKTMWDVLTGRKDGIVSLAKEVTGNLPSPFSNFTTLQQLFALKGLNVKDLVALSGAHTIGAAHCGAFGRRLNFTGNNDVDPSLDSTYAQTLRSKCSTNPPDPTTTVDMDPGSSINFDSDYFLIVTQNKGLFQSDAALLTNSASANFVRLFQRQKNFFDQFALSMKKMGAIEVLTGSAGEIRKQCRVLN</sequence>
<feature type="binding site" evidence="19">
    <location>
        <position position="76"/>
    </location>
    <ligand>
        <name>Ca(2+)</name>
        <dbReference type="ChEBI" id="CHEBI:29108"/>
        <label>1</label>
    </ligand>
</feature>
<keyword evidence="6 22" id="KW-0964">Secreted</keyword>
<comment type="function">
    <text evidence="2">Removal of H(2)O(2), oxidation of toxic reductants, biosynthesis and degradation of lignin, suberization, auxin catabolism, response to environmental stresses such as wounding, pathogen attack and oxidative stress. These functions might be dependent on each isozyme/isoform in each plant tissue.</text>
</comment>
<keyword evidence="15" id="KW-0325">Glycoprotein</keyword>
<comment type="catalytic activity">
    <reaction evidence="1 22">
        <text>2 a phenolic donor + H2O2 = 2 a phenolic radical donor + 2 H2O</text>
        <dbReference type="Rhea" id="RHEA:56136"/>
        <dbReference type="ChEBI" id="CHEBI:15377"/>
        <dbReference type="ChEBI" id="CHEBI:16240"/>
        <dbReference type="ChEBI" id="CHEBI:139520"/>
        <dbReference type="ChEBI" id="CHEBI:139521"/>
        <dbReference type="EC" id="1.11.1.7"/>
    </reaction>
</comment>
<feature type="disulfide bond" evidence="21">
    <location>
        <begin position="201"/>
        <end position="232"/>
    </location>
</feature>
<dbReference type="InterPro" id="IPR033905">
    <property type="entry name" value="Secretory_peroxidase"/>
</dbReference>
<dbReference type="CDD" id="cd00693">
    <property type="entry name" value="secretory_peroxidase"/>
    <property type="match status" value="1"/>
</dbReference>
<feature type="binding site" evidence="18">
    <location>
        <position position="164"/>
    </location>
    <ligand>
        <name>substrate</name>
    </ligand>
</feature>
<feature type="binding site" evidence="19">
    <location>
        <position position="70"/>
    </location>
    <ligand>
        <name>Ca(2+)</name>
        <dbReference type="ChEBI" id="CHEBI:29108"/>
        <label>1</label>
    </ligand>
</feature>
<evidence type="ECO:0000256" key="4">
    <source>
        <dbReference type="ARBA" id="ARBA00006873"/>
    </source>
</evidence>
<accession>A0AAV7FCG9</accession>
<dbReference type="Pfam" id="PF00141">
    <property type="entry name" value="peroxidase"/>
    <property type="match status" value="1"/>
</dbReference>
<evidence type="ECO:0000256" key="9">
    <source>
        <dbReference type="ARBA" id="ARBA00022723"/>
    </source>
</evidence>
<keyword evidence="7 22" id="KW-0575">Peroxidase</keyword>
<evidence type="ECO:0000256" key="5">
    <source>
        <dbReference type="ARBA" id="ARBA00012313"/>
    </source>
</evidence>
<protein>
    <recommendedName>
        <fullName evidence="5 22">Peroxidase</fullName>
        <ecNumber evidence="5 22">1.11.1.7</ecNumber>
    </recommendedName>
</protein>
<organism evidence="24 25">
    <name type="scientific">Aristolochia fimbriata</name>
    <name type="common">White veined hardy Dutchman's pipe vine</name>
    <dbReference type="NCBI Taxonomy" id="158543"/>
    <lineage>
        <taxon>Eukaryota</taxon>
        <taxon>Viridiplantae</taxon>
        <taxon>Streptophyta</taxon>
        <taxon>Embryophyta</taxon>
        <taxon>Tracheophyta</taxon>
        <taxon>Spermatophyta</taxon>
        <taxon>Magnoliopsida</taxon>
        <taxon>Magnoliidae</taxon>
        <taxon>Piperales</taxon>
        <taxon>Aristolochiaceae</taxon>
        <taxon>Aristolochia</taxon>
    </lineage>
</organism>
<evidence type="ECO:0000256" key="15">
    <source>
        <dbReference type="ARBA" id="ARBA00023180"/>
    </source>
</evidence>
<comment type="caution">
    <text evidence="24">The sequence shown here is derived from an EMBL/GenBank/DDBJ whole genome shotgun (WGS) entry which is preliminary data.</text>
</comment>
<comment type="cofactor">
    <cofactor evidence="19 22">
        <name>Ca(2+)</name>
        <dbReference type="ChEBI" id="CHEBI:29108"/>
    </cofactor>
    <text evidence="19 22">Binds 2 calcium ions per subunit.</text>
</comment>
<comment type="similarity">
    <text evidence="4">Belongs to the peroxidase family. Ascorbate peroxidase subfamily.</text>
</comment>
<feature type="binding site" evidence="19">
    <location>
        <position position="195"/>
    </location>
    <ligand>
        <name>Ca(2+)</name>
        <dbReference type="ChEBI" id="CHEBI:29108"/>
        <label>2</label>
    </ligand>
</feature>
<feature type="binding site" evidence="19">
    <location>
        <position position="254"/>
    </location>
    <ligand>
        <name>Ca(2+)</name>
        <dbReference type="ChEBI" id="CHEBI:29108"/>
        <label>2</label>
    </ligand>
</feature>
<evidence type="ECO:0000256" key="1">
    <source>
        <dbReference type="ARBA" id="ARBA00000189"/>
    </source>
</evidence>
<dbReference type="GO" id="GO:0042744">
    <property type="term" value="P:hydrogen peroxide catabolic process"/>
    <property type="evidence" value="ECO:0007669"/>
    <property type="project" value="UniProtKB-KW"/>
</dbReference>
<feature type="site" description="Transition state stabilizer" evidence="20">
    <location>
        <position position="62"/>
    </location>
</feature>
<dbReference type="InterPro" id="IPR002016">
    <property type="entry name" value="Haem_peroxidase"/>
</dbReference>
<evidence type="ECO:0000256" key="22">
    <source>
        <dbReference type="RuleBase" id="RU362060"/>
    </source>
</evidence>
<dbReference type="Gene3D" id="1.10.420.10">
    <property type="entry name" value="Peroxidase, domain 2"/>
    <property type="match status" value="1"/>
</dbReference>
<dbReference type="PROSITE" id="PS50873">
    <property type="entry name" value="PEROXIDASE_4"/>
    <property type="match status" value="1"/>
</dbReference>
<evidence type="ECO:0000256" key="8">
    <source>
        <dbReference type="ARBA" id="ARBA00022617"/>
    </source>
</evidence>
<evidence type="ECO:0000256" key="21">
    <source>
        <dbReference type="PIRSR" id="PIRSR600823-5"/>
    </source>
</evidence>
<dbReference type="EC" id="1.11.1.7" evidence="5 22"/>
<dbReference type="PROSITE" id="PS00435">
    <property type="entry name" value="PEROXIDASE_1"/>
    <property type="match status" value="1"/>
</dbReference>
<feature type="disulfide bond" evidence="21">
    <location>
        <begin position="121"/>
        <end position="321"/>
    </location>
</feature>
<comment type="subcellular location">
    <subcellularLocation>
        <location evidence="3 22">Secreted</location>
    </subcellularLocation>
</comment>
<keyword evidence="10 22" id="KW-0732">Signal</keyword>
<evidence type="ECO:0000313" key="25">
    <source>
        <dbReference type="Proteomes" id="UP000825729"/>
    </source>
</evidence>
<dbReference type="InterPro" id="IPR010255">
    <property type="entry name" value="Haem_peroxidase_sf"/>
</dbReference>
<evidence type="ECO:0000256" key="18">
    <source>
        <dbReference type="PIRSR" id="PIRSR600823-2"/>
    </source>
</evidence>
<dbReference type="FunFam" id="1.10.420.10:FF:000008">
    <property type="entry name" value="Peroxidase"/>
    <property type="match status" value="1"/>
</dbReference>
<dbReference type="GO" id="GO:0005576">
    <property type="term" value="C:extracellular region"/>
    <property type="evidence" value="ECO:0007669"/>
    <property type="project" value="UniProtKB-SubCell"/>
</dbReference>
<keyword evidence="14 21" id="KW-1015">Disulfide bond</keyword>
<feature type="chain" id="PRO_5043092796" description="Peroxidase" evidence="22">
    <location>
        <begin position="24"/>
        <end position="325"/>
    </location>
</feature>
<feature type="binding site" evidence="19">
    <location>
        <position position="74"/>
    </location>
    <ligand>
        <name>Ca(2+)</name>
        <dbReference type="ChEBI" id="CHEBI:29108"/>
        <label>1</label>
    </ligand>
</feature>
<keyword evidence="13 19" id="KW-0408">Iron</keyword>
<reference evidence="24 25" key="1">
    <citation type="submission" date="2021-07" db="EMBL/GenBank/DDBJ databases">
        <title>The Aristolochia fimbriata genome: insights into angiosperm evolution, floral development and chemical biosynthesis.</title>
        <authorList>
            <person name="Jiao Y."/>
        </authorList>
    </citation>
    <scope>NUCLEOTIDE SEQUENCE [LARGE SCALE GENOMIC DNA]</scope>
    <source>
        <strain evidence="24">IBCAS-2021</strain>
        <tissue evidence="24">Leaf</tissue>
    </source>
</reference>
<dbReference type="FunFam" id="1.10.520.10:FF:000006">
    <property type="entry name" value="Peroxidase"/>
    <property type="match status" value="1"/>
</dbReference>
<dbReference type="EMBL" id="JAINDJ010000002">
    <property type="protein sequence ID" value="KAG9457531.1"/>
    <property type="molecule type" value="Genomic_DNA"/>
</dbReference>
<evidence type="ECO:0000256" key="12">
    <source>
        <dbReference type="ARBA" id="ARBA00023002"/>
    </source>
</evidence>
<name>A0AAV7FCG9_ARIFI</name>
<comment type="cofactor">
    <cofactor evidence="19 22">
        <name>heme b</name>
        <dbReference type="ChEBI" id="CHEBI:60344"/>
    </cofactor>
    <text evidence="19 22">Binds 1 heme b (iron(II)-protoporphyrin IX) group per subunit.</text>
</comment>
<evidence type="ECO:0000256" key="6">
    <source>
        <dbReference type="ARBA" id="ARBA00022525"/>
    </source>
</evidence>
<dbReference type="InterPro" id="IPR000823">
    <property type="entry name" value="Peroxidase_pln"/>
</dbReference>
<evidence type="ECO:0000256" key="7">
    <source>
        <dbReference type="ARBA" id="ARBA00022559"/>
    </source>
</evidence>
<dbReference type="GO" id="GO:0006979">
    <property type="term" value="P:response to oxidative stress"/>
    <property type="evidence" value="ECO:0007669"/>
    <property type="project" value="UniProtKB-UniRule"/>
</dbReference>
<feature type="signal peptide" evidence="22">
    <location>
        <begin position="1"/>
        <end position="23"/>
    </location>
</feature>
<feature type="binding site" evidence="19">
    <location>
        <position position="246"/>
    </location>
    <ligand>
        <name>Ca(2+)</name>
        <dbReference type="ChEBI" id="CHEBI:29108"/>
        <label>2</label>
    </ligand>
</feature>
<keyword evidence="9 19" id="KW-0479">Metal-binding</keyword>
<evidence type="ECO:0000256" key="17">
    <source>
        <dbReference type="PIRSR" id="PIRSR600823-1"/>
    </source>
</evidence>
<evidence type="ECO:0000256" key="3">
    <source>
        <dbReference type="ARBA" id="ARBA00004613"/>
    </source>
</evidence>
<feature type="disulfide bond" evidence="21">
    <location>
        <begin position="35"/>
        <end position="115"/>
    </location>
</feature>
<evidence type="ECO:0000256" key="14">
    <source>
        <dbReference type="ARBA" id="ARBA00023157"/>
    </source>
</evidence>
<dbReference type="SUPFAM" id="SSF48113">
    <property type="entry name" value="Heme-dependent peroxidases"/>
    <property type="match status" value="1"/>
</dbReference>
<dbReference type="AlphaFoldDB" id="A0AAV7FCG9"/>
<dbReference type="GO" id="GO:0020037">
    <property type="term" value="F:heme binding"/>
    <property type="evidence" value="ECO:0007669"/>
    <property type="project" value="UniProtKB-UniRule"/>
</dbReference>
<evidence type="ECO:0000256" key="20">
    <source>
        <dbReference type="PIRSR" id="PIRSR600823-4"/>
    </source>
</evidence>
<evidence type="ECO:0000256" key="11">
    <source>
        <dbReference type="ARBA" id="ARBA00022837"/>
    </source>
</evidence>
<evidence type="ECO:0000259" key="23">
    <source>
        <dbReference type="PROSITE" id="PS50873"/>
    </source>
</evidence>
<comment type="similarity">
    <text evidence="22">Belongs to the peroxidase family. Classical plant (class III) peroxidase subfamily.</text>
</comment>
<feature type="disulfide bond" evidence="21">
    <location>
        <begin position="68"/>
        <end position="73"/>
    </location>
</feature>
<dbReference type="PRINTS" id="PR00461">
    <property type="entry name" value="PLPEROXIDASE"/>
</dbReference>
<feature type="binding site" description="axial binding residue" evidence="19">
    <location>
        <position position="194"/>
    </location>
    <ligand>
        <name>heme b</name>
        <dbReference type="ChEBI" id="CHEBI:60344"/>
    </ligand>
    <ligandPart>
        <name>Fe</name>
        <dbReference type="ChEBI" id="CHEBI:18248"/>
    </ligandPart>
</feature>
<gene>
    <name evidence="24" type="ORF">H6P81_002039</name>
</gene>
<dbReference type="GO" id="GO:0046872">
    <property type="term" value="F:metal ion binding"/>
    <property type="evidence" value="ECO:0007669"/>
    <property type="project" value="UniProtKB-UniRule"/>
</dbReference>
<keyword evidence="11 19" id="KW-0106">Calcium</keyword>
<evidence type="ECO:0000313" key="24">
    <source>
        <dbReference type="EMBL" id="KAG9457531.1"/>
    </source>
</evidence>
<feature type="domain" description="Plant heme peroxidase family profile" evidence="23">
    <location>
        <begin position="25"/>
        <end position="325"/>
    </location>
</feature>
<dbReference type="Proteomes" id="UP000825729">
    <property type="component" value="Unassembled WGS sequence"/>
</dbReference>
<feature type="binding site" evidence="19">
    <location>
        <position position="67"/>
    </location>
    <ligand>
        <name>Ca(2+)</name>
        <dbReference type="ChEBI" id="CHEBI:29108"/>
        <label>1</label>
    </ligand>
</feature>